<keyword evidence="3" id="KW-0245">EGF-like domain</keyword>
<organism evidence="12 13">
    <name type="scientific">Terrapene triunguis</name>
    <name type="common">Three-toed box turtle</name>
    <dbReference type="NCBI Taxonomy" id="2587831"/>
    <lineage>
        <taxon>Eukaryota</taxon>
        <taxon>Metazoa</taxon>
        <taxon>Chordata</taxon>
        <taxon>Craniata</taxon>
        <taxon>Vertebrata</taxon>
        <taxon>Euteleostomi</taxon>
        <taxon>Archelosauria</taxon>
        <taxon>Testudinata</taxon>
        <taxon>Testudines</taxon>
        <taxon>Cryptodira</taxon>
        <taxon>Durocryptodira</taxon>
        <taxon>Testudinoidea</taxon>
        <taxon>Emydidae</taxon>
        <taxon>Terrapene</taxon>
    </lineage>
</organism>
<evidence type="ECO:0000313" key="13">
    <source>
        <dbReference type="Proteomes" id="UP000472274"/>
    </source>
</evidence>
<keyword evidence="13" id="KW-1185">Reference proteome</keyword>
<feature type="region of interest" description="Disordered" evidence="9">
    <location>
        <begin position="258"/>
        <end position="283"/>
    </location>
</feature>
<evidence type="ECO:0000256" key="3">
    <source>
        <dbReference type="ARBA" id="ARBA00022536"/>
    </source>
</evidence>
<evidence type="ECO:0000259" key="11">
    <source>
        <dbReference type="PROSITE" id="PS50024"/>
    </source>
</evidence>
<name>A0A674JCK2_9SAUR</name>
<keyword evidence="8" id="KW-0325">Glycoprotein</keyword>
<dbReference type="Ensembl" id="ENSTMTT00000017785.1">
    <property type="protein sequence ID" value="ENSTMTP00000017174.1"/>
    <property type="gene ID" value="ENSTMTG00000012618.1"/>
</dbReference>
<keyword evidence="4" id="KW-0732">Signal</keyword>
<evidence type="ECO:0000256" key="10">
    <source>
        <dbReference type="SAM" id="Phobius"/>
    </source>
</evidence>
<feature type="compositionally biased region" description="Basic and acidic residues" evidence="9">
    <location>
        <begin position="258"/>
        <end position="277"/>
    </location>
</feature>
<evidence type="ECO:0000256" key="9">
    <source>
        <dbReference type="SAM" id="MobiDB-lite"/>
    </source>
</evidence>
<reference evidence="12" key="2">
    <citation type="submission" date="2025-09" db="UniProtKB">
        <authorList>
            <consortium name="Ensembl"/>
        </authorList>
    </citation>
    <scope>IDENTIFICATION</scope>
</reference>
<sequence length="347" mass="38759">MCKCLSEYYYTTLGCQEGKVFPGQFALKITYTDSMANENSPEYGDLYRNVTDFFNTTFRNETDYEQTIIEDVKQSSAKSKIQSKAETRGTSVTVRNMFKVTTELTPENVTNLIKDAMKDNSNFNIDSYQALLPCDIYPCDEATTTCKENDRITCECKSGFSKKNPEDKSCSGCDNTCSKEKHMHCVTDTNSAPVCQCLPNFQNKGGNCVECDVGYSGVNCSNNSLLILIIVAVLCGALILGLIAGLIFTSVRANKRQRSPEKRHLLGEDYSNKRETPGHTSAINSAANGKIFPTIQTSNAAQVNQGFEISNRYEMGPPARKLPERDYDDDEYEMSSRGDGFRLQRKY</sequence>
<dbReference type="Proteomes" id="UP000472274">
    <property type="component" value="Unplaced"/>
</dbReference>
<evidence type="ECO:0000256" key="1">
    <source>
        <dbReference type="ARBA" id="ARBA00004236"/>
    </source>
</evidence>
<dbReference type="InterPro" id="IPR000082">
    <property type="entry name" value="SEA_dom"/>
</dbReference>
<dbReference type="PROSITE" id="PS50024">
    <property type="entry name" value="SEA"/>
    <property type="match status" value="1"/>
</dbReference>
<evidence type="ECO:0000256" key="2">
    <source>
        <dbReference type="ARBA" id="ARBA00022475"/>
    </source>
</evidence>
<evidence type="ECO:0000256" key="8">
    <source>
        <dbReference type="ARBA" id="ARBA00023180"/>
    </source>
</evidence>
<evidence type="ECO:0000256" key="7">
    <source>
        <dbReference type="ARBA" id="ARBA00023157"/>
    </source>
</evidence>
<evidence type="ECO:0000256" key="5">
    <source>
        <dbReference type="ARBA" id="ARBA00022737"/>
    </source>
</evidence>
<keyword evidence="7" id="KW-1015">Disulfide bond</keyword>
<dbReference type="PANTHER" id="PTHR24037">
    <property type="entry name" value="HEART DEVELOPMENT PROTEIN WITH EGF-LIKE DOMAINS 1"/>
    <property type="match status" value="1"/>
</dbReference>
<evidence type="ECO:0000256" key="6">
    <source>
        <dbReference type="ARBA" id="ARBA00023136"/>
    </source>
</evidence>
<comment type="subcellular location">
    <subcellularLocation>
        <location evidence="1">Cell membrane</location>
    </subcellularLocation>
</comment>
<dbReference type="SMART" id="SM00200">
    <property type="entry name" value="SEA"/>
    <property type="match status" value="1"/>
</dbReference>
<dbReference type="SUPFAM" id="SSF57184">
    <property type="entry name" value="Growth factor receptor domain"/>
    <property type="match status" value="1"/>
</dbReference>
<keyword evidence="5" id="KW-0677">Repeat</keyword>
<keyword evidence="10" id="KW-1133">Transmembrane helix</keyword>
<dbReference type="GeneTree" id="ENSGT00940000154419"/>
<evidence type="ECO:0000313" key="12">
    <source>
        <dbReference type="Ensembl" id="ENSTMTP00000017174.1"/>
    </source>
</evidence>
<dbReference type="SMART" id="SM00181">
    <property type="entry name" value="EGF"/>
    <property type="match status" value="2"/>
</dbReference>
<dbReference type="AlphaFoldDB" id="A0A674JCK2"/>
<keyword evidence="10" id="KW-0812">Transmembrane</keyword>
<dbReference type="InterPro" id="IPR000742">
    <property type="entry name" value="EGF"/>
</dbReference>
<keyword evidence="6 10" id="KW-0472">Membrane</keyword>
<feature type="region of interest" description="Disordered" evidence="9">
    <location>
        <begin position="314"/>
        <end position="347"/>
    </location>
</feature>
<keyword evidence="2" id="KW-1003">Cell membrane</keyword>
<dbReference type="PANTHER" id="PTHR24037:SF10">
    <property type="entry name" value="MUCIN-13"/>
    <property type="match status" value="1"/>
</dbReference>
<dbReference type="InParanoid" id="A0A674JCK2"/>
<proteinExistence type="predicted"/>
<reference evidence="12" key="1">
    <citation type="submission" date="2025-08" db="UniProtKB">
        <authorList>
            <consortium name="Ensembl"/>
        </authorList>
    </citation>
    <scope>IDENTIFICATION</scope>
</reference>
<feature type="transmembrane region" description="Helical" evidence="10">
    <location>
        <begin position="225"/>
        <end position="248"/>
    </location>
</feature>
<protein>
    <recommendedName>
        <fullName evidence="11">SEA domain-containing protein</fullName>
    </recommendedName>
</protein>
<feature type="compositionally biased region" description="Basic and acidic residues" evidence="9">
    <location>
        <begin position="334"/>
        <end position="347"/>
    </location>
</feature>
<accession>A0A674JCK2</accession>
<dbReference type="InterPro" id="IPR009030">
    <property type="entry name" value="Growth_fac_rcpt_cys_sf"/>
</dbReference>
<dbReference type="Pfam" id="PF01390">
    <property type="entry name" value="SEA"/>
    <property type="match status" value="1"/>
</dbReference>
<dbReference type="GO" id="GO:0005886">
    <property type="term" value="C:plasma membrane"/>
    <property type="evidence" value="ECO:0007669"/>
    <property type="project" value="UniProtKB-SubCell"/>
</dbReference>
<evidence type="ECO:0000256" key="4">
    <source>
        <dbReference type="ARBA" id="ARBA00022729"/>
    </source>
</evidence>
<feature type="domain" description="SEA" evidence="11">
    <location>
        <begin position="17"/>
        <end position="135"/>
    </location>
</feature>